<evidence type="ECO:0000313" key="2">
    <source>
        <dbReference type="EMBL" id="KAK3942790.1"/>
    </source>
</evidence>
<feature type="domain" description="SET" evidence="1">
    <location>
        <begin position="46"/>
        <end position="180"/>
    </location>
</feature>
<dbReference type="InterPro" id="IPR001214">
    <property type="entry name" value="SET_dom"/>
</dbReference>
<dbReference type="InterPro" id="IPR053185">
    <property type="entry name" value="SET_domain_protein"/>
</dbReference>
<organism evidence="2 3">
    <name type="scientific">Diplogelasinospora grovesii</name>
    <dbReference type="NCBI Taxonomy" id="303347"/>
    <lineage>
        <taxon>Eukaryota</taxon>
        <taxon>Fungi</taxon>
        <taxon>Dikarya</taxon>
        <taxon>Ascomycota</taxon>
        <taxon>Pezizomycotina</taxon>
        <taxon>Sordariomycetes</taxon>
        <taxon>Sordariomycetidae</taxon>
        <taxon>Sordariales</taxon>
        <taxon>Diplogelasinosporaceae</taxon>
        <taxon>Diplogelasinospora</taxon>
    </lineage>
</organism>
<keyword evidence="3" id="KW-1185">Reference proteome</keyword>
<dbReference type="Gene3D" id="2.170.270.10">
    <property type="entry name" value="SET domain"/>
    <property type="match status" value="1"/>
</dbReference>
<dbReference type="PROSITE" id="PS50280">
    <property type="entry name" value="SET"/>
    <property type="match status" value="1"/>
</dbReference>
<dbReference type="PANTHER" id="PTHR47332">
    <property type="entry name" value="SET DOMAIN-CONTAINING PROTEIN 5"/>
    <property type="match status" value="1"/>
</dbReference>
<evidence type="ECO:0000259" key="1">
    <source>
        <dbReference type="PROSITE" id="PS50280"/>
    </source>
</evidence>
<reference evidence="3" key="1">
    <citation type="journal article" date="2023" name="Mol. Phylogenet. Evol.">
        <title>Genome-scale phylogeny and comparative genomics of the fungal order Sordariales.</title>
        <authorList>
            <person name="Hensen N."/>
            <person name="Bonometti L."/>
            <person name="Westerberg I."/>
            <person name="Brannstrom I.O."/>
            <person name="Guillou S."/>
            <person name="Cros-Aarteil S."/>
            <person name="Calhoun S."/>
            <person name="Haridas S."/>
            <person name="Kuo A."/>
            <person name="Mondo S."/>
            <person name="Pangilinan J."/>
            <person name="Riley R."/>
            <person name="LaButti K."/>
            <person name="Andreopoulos B."/>
            <person name="Lipzen A."/>
            <person name="Chen C."/>
            <person name="Yan M."/>
            <person name="Daum C."/>
            <person name="Ng V."/>
            <person name="Clum A."/>
            <person name="Steindorff A."/>
            <person name="Ohm R.A."/>
            <person name="Martin F."/>
            <person name="Silar P."/>
            <person name="Natvig D.O."/>
            <person name="Lalanne C."/>
            <person name="Gautier V."/>
            <person name="Ament-Velasquez S.L."/>
            <person name="Kruys A."/>
            <person name="Hutchinson M.I."/>
            <person name="Powell A.J."/>
            <person name="Barry K."/>
            <person name="Miller A.N."/>
            <person name="Grigoriev I.V."/>
            <person name="Debuchy R."/>
            <person name="Gladieux P."/>
            <person name="Hiltunen Thoren M."/>
            <person name="Johannesson H."/>
        </authorList>
    </citation>
    <scope>NUCLEOTIDE SEQUENCE [LARGE SCALE GENOMIC DNA]</scope>
    <source>
        <strain evidence="3">CBS 340.73</strain>
    </source>
</reference>
<dbReference type="SUPFAM" id="SSF82199">
    <property type="entry name" value="SET domain"/>
    <property type="match status" value="1"/>
</dbReference>
<dbReference type="Pfam" id="PF00856">
    <property type="entry name" value="SET"/>
    <property type="match status" value="1"/>
</dbReference>
<proteinExistence type="predicted"/>
<protein>
    <recommendedName>
        <fullName evidence="1">SET domain-containing protein</fullName>
    </recommendedName>
</protein>
<dbReference type="EMBL" id="MU853771">
    <property type="protein sequence ID" value="KAK3942790.1"/>
    <property type="molecule type" value="Genomic_DNA"/>
</dbReference>
<evidence type="ECO:0000313" key="3">
    <source>
        <dbReference type="Proteomes" id="UP001303473"/>
    </source>
</evidence>
<dbReference type="Proteomes" id="UP001303473">
    <property type="component" value="Unassembled WGS sequence"/>
</dbReference>
<dbReference type="InterPro" id="IPR046341">
    <property type="entry name" value="SET_dom_sf"/>
</dbReference>
<dbReference type="AlphaFoldDB" id="A0AAN6NBM5"/>
<dbReference type="SMART" id="SM00317">
    <property type="entry name" value="SET"/>
    <property type="match status" value="1"/>
</dbReference>
<accession>A0AAN6NBM5</accession>
<dbReference type="PANTHER" id="PTHR47332:SF2">
    <property type="entry name" value="SET-6"/>
    <property type="match status" value="1"/>
</dbReference>
<dbReference type="CDD" id="cd20071">
    <property type="entry name" value="SET_SMYD"/>
    <property type="match status" value="1"/>
</dbReference>
<gene>
    <name evidence="2" type="ORF">QBC46DRAFT_255804</name>
</gene>
<sequence>MPPDSPVRASTSQQDPSSVLEILTALSGSEAEFIANCSRAGTGWTQFFQVRPSPIGGLGAFAVKDLRPGDVILTESPLLRTTYGSVLPDFYRLTRSDQDMYLTLSGYPSSEGKDEIMNIARANAFVARDGIAIFKLASRFNHACEAVRNVKYVYNEHNDTLTMTVVADVPAGTELTVSYGQTPTELYNSFGFICRCGGCGEEGLTEEEVQNRVSHSWY</sequence>
<comment type="caution">
    <text evidence="2">The sequence shown here is derived from an EMBL/GenBank/DDBJ whole genome shotgun (WGS) entry which is preliminary data.</text>
</comment>
<name>A0AAN6NBM5_9PEZI</name>